<dbReference type="GO" id="GO:0005615">
    <property type="term" value="C:extracellular space"/>
    <property type="evidence" value="ECO:0007669"/>
    <property type="project" value="TreeGrafter"/>
</dbReference>
<dbReference type="STRING" id="137246.A0A401RK61"/>
<keyword evidence="5" id="KW-1185">Reference proteome</keyword>
<dbReference type="OrthoDB" id="73875at2759"/>
<keyword evidence="2" id="KW-0326">Glycosidase</keyword>
<evidence type="ECO:0000313" key="5">
    <source>
        <dbReference type="Proteomes" id="UP000287033"/>
    </source>
</evidence>
<evidence type="ECO:0000313" key="4">
    <source>
        <dbReference type="EMBL" id="GCC18538.1"/>
    </source>
</evidence>
<dbReference type="GO" id="GO:0009313">
    <property type="term" value="P:oligosaccharide catabolic process"/>
    <property type="evidence" value="ECO:0007669"/>
    <property type="project" value="TreeGrafter"/>
</dbReference>
<feature type="signal peptide" evidence="3">
    <location>
        <begin position="1"/>
        <end position="24"/>
    </location>
</feature>
<proteinExistence type="predicted"/>
<dbReference type="EMBL" id="BEZZ01002984">
    <property type="protein sequence ID" value="GCC18538.1"/>
    <property type="molecule type" value="Genomic_DNA"/>
</dbReference>
<dbReference type="InterPro" id="IPR051887">
    <property type="entry name" value="GH18_Domain-Containing"/>
</dbReference>
<dbReference type="AlphaFoldDB" id="A0A401RK61"/>
<sequence length="98" mass="10830">MRWSLVSVQFLVVLVLGICPSSGAGSLTRCPCPSLNLCHPLPADHQHQVEVVVFDSGGMDWKHYDWSTVTTIVAFGKYDRELLCHAHANNVRVVLKGN</sequence>
<evidence type="ECO:0000256" key="3">
    <source>
        <dbReference type="SAM" id="SignalP"/>
    </source>
</evidence>
<feature type="chain" id="PRO_5019560788" evidence="3">
    <location>
        <begin position="25"/>
        <end position="98"/>
    </location>
</feature>
<evidence type="ECO:0000256" key="2">
    <source>
        <dbReference type="ARBA" id="ARBA00023295"/>
    </source>
</evidence>
<name>A0A401RK61_CHIPU</name>
<keyword evidence="1" id="KW-0378">Hydrolase</keyword>
<evidence type="ECO:0000256" key="1">
    <source>
        <dbReference type="ARBA" id="ARBA00022801"/>
    </source>
</evidence>
<reference evidence="4 5" key="1">
    <citation type="journal article" date="2018" name="Nat. Ecol. Evol.">
        <title>Shark genomes provide insights into elasmobranch evolution and the origin of vertebrates.</title>
        <authorList>
            <person name="Hara Y"/>
            <person name="Yamaguchi K"/>
            <person name="Onimaru K"/>
            <person name="Kadota M"/>
            <person name="Koyanagi M"/>
            <person name="Keeley SD"/>
            <person name="Tatsumi K"/>
            <person name="Tanaka K"/>
            <person name="Motone F"/>
            <person name="Kageyama Y"/>
            <person name="Nozu R"/>
            <person name="Adachi N"/>
            <person name="Nishimura O"/>
            <person name="Nakagawa R"/>
            <person name="Tanegashima C"/>
            <person name="Kiyatake I"/>
            <person name="Matsumoto R"/>
            <person name="Murakumo K"/>
            <person name="Nishida K"/>
            <person name="Terakita A"/>
            <person name="Kuratani S"/>
            <person name="Sato K"/>
            <person name="Hyodo S Kuraku.S."/>
        </authorList>
    </citation>
    <scope>NUCLEOTIDE SEQUENCE [LARGE SCALE GENOMIC DNA]</scope>
</reference>
<dbReference type="PANTHER" id="PTHR46290:SF1">
    <property type="entry name" value="DI-N-ACETYLCHITOBIASE"/>
    <property type="match status" value="1"/>
</dbReference>
<organism evidence="4 5">
    <name type="scientific">Chiloscyllium punctatum</name>
    <name type="common">Brownbanded bambooshark</name>
    <name type="synonym">Hemiscyllium punctatum</name>
    <dbReference type="NCBI Taxonomy" id="137246"/>
    <lineage>
        <taxon>Eukaryota</taxon>
        <taxon>Metazoa</taxon>
        <taxon>Chordata</taxon>
        <taxon>Craniata</taxon>
        <taxon>Vertebrata</taxon>
        <taxon>Chondrichthyes</taxon>
        <taxon>Elasmobranchii</taxon>
        <taxon>Galeomorphii</taxon>
        <taxon>Galeoidea</taxon>
        <taxon>Orectolobiformes</taxon>
        <taxon>Hemiscylliidae</taxon>
        <taxon>Chiloscyllium</taxon>
    </lineage>
</organism>
<protein>
    <submittedName>
        <fullName evidence="4">Uncharacterized protein</fullName>
    </submittedName>
</protein>
<comment type="caution">
    <text evidence="4">The sequence shown here is derived from an EMBL/GenBank/DDBJ whole genome shotgun (WGS) entry which is preliminary data.</text>
</comment>
<accession>A0A401RK61</accession>
<dbReference type="GO" id="GO:0016798">
    <property type="term" value="F:hydrolase activity, acting on glycosyl bonds"/>
    <property type="evidence" value="ECO:0007669"/>
    <property type="project" value="UniProtKB-KW"/>
</dbReference>
<keyword evidence="3" id="KW-0732">Signal</keyword>
<dbReference type="PANTHER" id="PTHR46290">
    <property type="entry name" value="DI-N-ACETYLCHITOBIASE"/>
    <property type="match status" value="1"/>
</dbReference>
<dbReference type="Proteomes" id="UP000287033">
    <property type="component" value="Unassembled WGS sequence"/>
</dbReference>
<gene>
    <name evidence="4" type="ORF">chiPu_0020830</name>
</gene>